<accession>A0A2X2KMZ6</accession>
<dbReference type="GeneID" id="97179223"/>
<sequence>MNYKSLNPILYTKNLDQTIQFYTEKLGFTCVEKNEALDWILLQNGTIEIMFSHPVESIAFETAQFTGSFYFNVDDIDNLWEELKDNVKICYEIQTFEWGMREFAIYDNNGYVFQFGQEIA</sequence>
<gene>
    <name evidence="1" type="ORF">NCTC11343_00298</name>
</gene>
<evidence type="ECO:0000313" key="1">
    <source>
        <dbReference type="EMBL" id="SPZ83779.1"/>
    </source>
</evidence>
<reference evidence="1 2" key="1">
    <citation type="submission" date="2018-06" db="EMBL/GenBank/DDBJ databases">
        <authorList>
            <consortium name="Pathogen Informatics"/>
            <person name="Doyle S."/>
        </authorList>
    </citation>
    <scope>NUCLEOTIDE SEQUENCE [LARGE SCALE GENOMIC DNA]</scope>
    <source>
        <strain evidence="1 2">NCTC11343</strain>
    </source>
</reference>
<evidence type="ECO:0000313" key="2">
    <source>
        <dbReference type="Proteomes" id="UP000251241"/>
    </source>
</evidence>
<organism evidence="1 2">
    <name type="scientific">Sphingobacterium multivorum</name>
    <dbReference type="NCBI Taxonomy" id="28454"/>
    <lineage>
        <taxon>Bacteria</taxon>
        <taxon>Pseudomonadati</taxon>
        <taxon>Bacteroidota</taxon>
        <taxon>Sphingobacteriia</taxon>
        <taxon>Sphingobacteriales</taxon>
        <taxon>Sphingobacteriaceae</taxon>
        <taxon>Sphingobacterium</taxon>
    </lineage>
</organism>
<dbReference type="RefSeq" id="WP_172462288.1">
    <property type="nucleotide sequence ID" value="NZ_CP068086.1"/>
</dbReference>
<dbReference type="Gene3D" id="3.10.180.10">
    <property type="entry name" value="2,3-Dihydroxybiphenyl 1,2-Dioxygenase, domain 1"/>
    <property type="match status" value="1"/>
</dbReference>
<dbReference type="SUPFAM" id="SSF54593">
    <property type="entry name" value="Glyoxalase/Bleomycin resistance protein/Dihydroxybiphenyl dioxygenase"/>
    <property type="match status" value="1"/>
</dbReference>
<dbReference type="InterPro" id="IPR037523">
    <property type="entry name" value="VOC_core"/>
</dbReference>
<protein>
    <submittedName>
        <fullName evidence="1">Glyoxalase-like domain</fullName>
    </submittedName>
</protein>
<dbReference type="Proteomes" id="UP000251241">
    <property type="component" value="Unassembled WGS sequence"/>
</dbReference>
<dbReference type="InterPro" id="IPR029068">
    <property type="entry name" value="Glyas_Bleomycin-R_OHBP_Dase"/>
</dbReference>
<dbReference type="EMBL" id="UAUU01000002">
    <property type="protein sequence ID" value="SPZ83779.1"/>
    <property type="molecule type" value="Genomic_DNA"/>
</dbReference>
<dbReference type="Pfam" id="PF00903">
    <property type="entry name" value="Glyoxalase"/>
    <property type="match status" value="1"/>
</dbReference>
<dbReference type="PROSITE" id="PS51819">
    <property type="entry name" value="VOC"/>
    <property type="match status" value="1"/>
</dbReference>
<proteinExistence type="predicted"/>
<name>A0A2X2KMZ6_SPHMU</name>
<dbReference type="InterPro" id="IPR004360">
    <property type="entry name" value="Glyas_Fos-R_dOase_dom"/>
</dbReference>
<dbReference type="AlphaFoldDB" id="A0A2X2KMZ6"/>